<evidence type="ECO:0000313" key="1">
    <source>
        <dbReference type="EMBL" id="CAF9929281.1"/>
    </source>
</evidence>
<comment type="caution">
    <text evidence="1">The sequence shown here is derived from an EMBL/GenBank/DDBJ whole genome shotgun (WGS) entry which is preliminary data.</text>
</comment>
<dbReference type="Proteomes" id="UP000664521">
    <property type="component" value="Unassembled WGS sequence"/>
</dbReference>
<reference evidence="1" key="1">
    <citation type="submission" date="2021-03" db="EMBL/GenBank/DDBJ databases">
        <authorList>
            <person name="Tagirdzhanova G."/>
        </authorList>
    </citation>
    <scope>NUCLEOTIDE SEQUENCE</scope>
</reference>
<dbReference type="EMBL" id="CAJPDS010000051">
    <property type="protein sequence ID" value="CAF9929281.1"/>
    <property type="molecule type" value="Genomic_DNA"/>
</dbReference>
<proteinExistence type="predicted"/>
<organism evidence="1 2">
    <name type="scientific">Heterodermia speciosa</name>
    <dbReference type="NCBI Taxonomy" id="116794"/>
    <lineage>
        <taxon>Eukaryota</taxon>
        <taxon>Fungi</taxon>
        <taxon>Dikarya</taxon>
        <taxon>Ascomycota</taxon>
        <taxon>Pezizomycotina</taxon>
        <taxon>Lecanoromycetes</taxon>
        <taxon>OSLEUM clade</taxon>
        <taxon>Lecanoromycetidae</taxon>
        <taxon>Caliciales</taxon>
        <taxon>Physciaceae</taxon>
        <taxon>Heterodermia</taxon>
    </lineage>
</organism>
<accession>A0A8H3FR73</accession>
<name>A0A8H3FR73_9LECA</name>
<keyword evidence="2" id="KW-1185">Reference proteome</keyword>
<dbReference type="AlphaFoldDB" id="A0A8H3FR73"/>
<gene>
    <name evidence="1" type="ORF">HETSPECPRED_007331</name>
</gene>
<sequence length="352" mass="39831">MLDSPTVNYANTSPRGLTLWCGKKLKTVPITNPVMKVRLHRYKNYKQIKCSIYVVLEDEVLDLCAGLATYSRPRDDWHVATLNLHVMIKPLQTNGKTEVEGSREATLLHSVMALRCAASVKVEGATPELADDFSFRLSRPQYRNQLASQAVTALFSAGDNAFNIGHHTAALGYYYRASDYYDYCVGERPHLMDNGDRIVFAFKLGQMCARSRLEMHDFRTVYDQMNATIFIATGDFLVHPNPLSSTTSTPDFHVIEEEDSAEEDQRISKCKRFKEVAVQFKQRITCEDIGRCYMYRSIAVRCLSDVNQSSAAEDRLMSLACCGDGVTLSDGCIDELLELERRMMEHFIPEIS</sequence>
<evidence type="ECO:0000313" key="2">
    <source>
        <dbReference type="Proteomes" id="UP000664521"/>
    </source>
</evidence>
<protein>
    <submittedName>
        <fullName evidence="1">Uncharacterized protein</fullName>
    </submittedName>
</protein>
<dbReference type="OrthoDB" id="5413827at2759"/>